<keyword evidence="4" id="KW-1267">Proteomics identification</keyword>
<keyword evidence="3" id="KW-1185">Reference proteome</keyword>
<organism evidence="1">
    <name type="scientific">Zea mays</name>
    <name type="common">Maize</name>
    <dbReference type="NCBI Taxonomy" id="4577"/>
    <lineage>
        <taxon>Eukaryota</taxon>
        <taxon>Viridiplantae</taxon>
        <taxon>Streptophyta</taxon>
        <taxon>Embryophyta</taxon>
        <taxon>Tracheophyta</taxon>
        <taxon>Spermatophyta</taxon>
        <taxon>Magnoliopsida</taxon>
        <taxon>Liliopsida</taxon>
        <taxon>Poales</taxon>
        <taxon>Poaceae</taxon>
        <taxon>PACMAD clade</taxon>
        <taxon>Panicoideae</taxon>
        <taxon>Andropogonodae</taxon>
        <taxon>Andropogoneae</taxon>
        <taxon>Tripsacinae</taxon>
        <taxon>Zea</taxon>
    </lineage>
</organism>
<reference evidence="1" key="2">
    <citation type="submission" date="2015-12" db="EMBL/GenBank/DDBJ databases">
        <title>Update maize B73 reference genome by single molecule sequencing technologies.</title>
        <authorList>
            <consortium name="Maize Genome Sequencing Project"/>
            <person name="Ware D."/>
        </authorList>
    </citation>
    <scope>NUCLEOTIDE SEQUENCE</scope>
    <source>
        <tissue evidence="1">Seedling</tissue>
    </source>
</reference>
<proteinExistence type="evidence at protein level"/>
<evidence type="ECO:0000313" key="3">
    <source>
        <dbReference type="Proteomes" id="UP000007305"/>
    </source>
</evidence>
<dbReference type="AlphaFoldDB" id="A0A1D6Q2Q7"/>
<reference evidence="2" key="3">
    <citation type="submission" date="2019-07" db="EMBL/GenBank/DDBJ databases">
        <authorList>
            <person name="Seetharam A."/>
            <person name="Woodhouse M."/>
            <person name="Cannon E."/>
        </authorList>
    </citation>
    <scope>NUCLEOTIDE SEQUENCE [LARGE SCALE GENOMIC DNA]</scope>
    <source>
        <strain evidence="2">cv. B73</strain>
    </source>
</reference>
<accession>A0A1D6Q2Q7</accession>
<reference evidence="2" key="4">
    <citation type="submission" date="2021-05" db="UniProtKB">
        <authorList>
            <consortium name="EnsemblPlants"/>
        </authorList>
    </citation>
    <scope>IDENTIFICATION</scope>
    <source>
        <strain evidence="2">cv. B73</strain>
    </source>
</reference>
<evidence type="ECO:0007829" key="4">
    <source>
        <dbReference type="PeptideAtlas" id="A0A1D6Q2Q7"/>
    </source>
</evidence>
<name>A0A1D6Q2Q7_MAIZE</name>
<dbReference type="Gramene" id="Zm00001eb181170_T001">
    <property type="protein sequence ID" value="Zm00001eb181170_P001"/>
    <property type="gene ID" value="Zm00001eb181170"/>
</dbReference>
<dbReference type="eggNOG" id="KOG3456">
    <property type="taxonomic scope" value="Eukaryota"/>
</dbReference>
<dbReference type="EnsemblPlants" id="Zm00001eb181170_T001">
    <property type="protein sequence ID" value="Zm00001eb181170_P001"/>
    <property type="gene ID" value="Zm00001eb181170"/>
</dbReference>
<evidence type="ECO:0000313" key="2">
    <source>
        <dbReference type="EnsemblPlants" id="Zm00001eb181170_P001"/>
    </source>
</evidence>
<protein>
    <submittedName>
        <fullName evidence="1 2">Uncharacterized protein</fullName>
    </submittedName>
</protein>
<dbReference type="Proteomes" id="UP000007305">
    <property type="component" value="Chromosome 4"/>
</dbReference>
<reference evidence="3" key="1">
    <citation type="journal article" date="2009" name="Science">
        <title>The B73 maize genome: complexity, diversity, and dynamics.</title>
        <authorList>
            <person name="Schnable P.S."/>
            <person name="Ware D."/>
            <person name="Fulton R.S."/>
            <person name="Stein J.C."/>
            <person name="Wei F."/>
            <person name="Pasternak S."/>
            <person name="Liang C."/>
            <person name="Zhang J."/>
            <person name="Fulton L."/>
            <person name="Graves T.A."/>
            <person name="Minx P."/>
            <person name="Reily A.D."/>
            <person name="Courtney L."/>
            <person name="Kruchowski S.S."/>
            <person name="Tomlinson C."/>
            <person name="Strong C."/>
            <person name="Delehaunty K."/>
            <person name="Fronick C."/>
            <person name="Courtney B."/>
            <person name="Rock S.M."/>
            <person name="Belter E."/>
            <person name="Du F."/>
            <person name="Kim K."/>
            <person name="Abbott R.M."/>
            <person name="Cotton M."/>
            <person name="Levy A."/>
            <person name="Marchetto P."/>
            <person name="Ochoa K."/>
            <person name="Jackson S.M."/>
            <person name="Gillam B."/>
            <person name="Chen W."/>
            <person name="Yan L."/>
            <person name="Higginbotham J."/>
            <person name="Cardenas M."/>
            <person name="Waligorski J."/>
            <person name="Applebaum E."/>
            <person name="Phelps L."/>
            <person name="Falcone J."/>
            <person name="Kanchi K."/>
            <person name="Thane T."/>
            <person name="Scimone A."/>
            <person name="Thane N."/>
            <person name="Henke J."/>
            <person name="Wang T."/>
            <person name="Ruppert J."/>
            <person name="Shah N."/>
            <person name="Rotter K."/>
            <person name="Hodges J."/>
            <person name="Ingenthron E."/>
            <person name="Cordes M."/>
            <person name="Kohlberg S."/>
            <person name="Sgro J."/>
            <person name="Delgado B."/>
            <person name="Mead K."/>
            <person name="Chinwalla A."/>
            <person name="Leonard S."/>
            <person name="Crouse K."/>
            <person name="Collura K."/>
            <person name="Kudrna D."/>
            <person name="Currie J."/>
            <person name="He R."/>
            <person name="Angelova A."/>
            <person name="Rajasekar S."/>
            <person name="Mueller T."/>
            <person name="Lomeli R."/>
            <person name="Scara G."/>
            <person name="Ko A."/>
            <person name="Delaney K."/>
            <person name="Wissotski M."/>
            <person name="Lopez G."/>
            <person name="Campos D."/>
            <person name="Braidotti M."/>
            <person name="Ashley E."/>
            <person name="Golser W."/>
            <person name="Kim H."/>
            <person name="Lee S."/>
            <person name="Lin J."/>
            <person name="Dujmic Z."/>
            <person name="Kim W."/>
            <person name="Talag J."/>
            <person name="Zuccolo A."/>
            <person name="Fan C."/>
            <person name="Sebastian A."/>
            <person name="Kramer M."/>
            <person name="Spiegel L."/>
            <person name="Nascimento L."/>
            <person name="Zutavern T."/>
            <person name="Miller B."/>
            <person name="Ambroise C."/>
            <person name="Muller S."/>
            <person name="Spooner W."/>
            <person name="Narechania A."/>
            <person name="Ren L."/>
            <person name="Wei S."/>
            <person name="Kumari S."/>
            <person name="Faga B."/>
            <person name="Levy M.J."/>
            <person name="McMahan L."/>
            <person name="Van Buren P."/>
            <person name="Vaughn M.W."/>
            <person name="Ying K."/>
            <person name="Yeh C.-T."/>
            <person name="Emrich S.J."/>
            <person name="Jia Y."/>
            <person name="Kalyanaraman A."/>
            <person name="Hsia A.-P."/>
            <person name="Barbazuk W.B."/>
            <person name="Baucom R.S."/>
            <person name="Brutnell T.P."/>
            <person name="Carpita N.C."/>
            <person name="Chaparro C."/>
            <person name="Chia J.-M."/>
            <person name="Deragon J.-M."/>
            <person name="Estill J.C."/>
            <person name="Fu Y."/>
            <person name="Jeddeloh J.A."/>
            <person name="Han Y."/>
            <person name="Lee H."/>
            <person name="Li P."/>
            <person name="Lisch D.R."/>
            <person name="Liu S."/>
            <person name="Liu Z."/>
            <person name="Nagel D.H."/>
            <person name="McCann M.C."/>
            <person name="SanMiguel P."/>
            <person name="Myers A.M."/>
            <person name="Nettleton D."/>
            <person name="Nguyen J."/>
            <person name="Penning B.W."/>
            <person name="Ponnala L."/>
            <person name="Schneider K.L."/>
            <person name="Schwartz D.C."/>
            <person name="Sharma A."/>
            <person name="Soderlund C."/>
            <person name="Springer N.M."/>
            <person name="Sun Q."/>
            <person name="Wang H."/>
            <person name="Waterman M."/>
            <person name="Westerman R."/>
            <person name="Wolfgruber T.K."/>
            <person name="Yang L."/>
            <person name="Yu Y."/>
            <person name="Zhang L."/>
            <person name="Zhou S."/>
            <person name="Zhu Q."/>
            <person name="Bennetzen J.L."/>
            <person name="Dawe R.K."/>
            <person name="Jiang J."/>
            <person name="Jiang N."/>
            <person name="Presting G.G."/>
            <person name="Wessler S.R."/>
            <person name="Aluru S."/>
            <person name="Martienssen R.A."/>
            <person name="Clifton S.W."/>
            <person name="McCombie W.R."/>
            <person name="Wing R.A."/>
            <person name="Wilson R.K."/>
        </authorList>
    </citation>
    <scope>NUCLEOTIDE SEQUENCE [LARGE SCALE GENOMIC DNA]</scope>
    <source>
        <strain evidence="3">cv. B73</strain>
    </source>
</reference>
<evidence type="ECO:0000313" key="1">
    <source>
        <dbReference type="EMBL" id="AQK52863.1"/>
    </source>
</evidence>
<dbReference type="EMBL" id="CM000780">
    <property type="protein sequence ID" value="AQK52863.1"/>
    <property type="molecule type" value="Genomic_DNA"/>
</dbReference>
<gene>
    <name evidence="1" type="ORF">ZEAMMB73_Zm00001d050618</name>
</gene>
<sequence>MELINEVPPIKVDGRIAVCEGLLKVLDLATQSSTSALIWRHLMCASTVVSVMIKFTITKLGRYCCLPLQKLS</sequence>